<feature type="transmembrane region" description="Helical" evidence="1">
    <location>
        <begin position="108"/>
        <end position="126"/>
    </location>
</feature>
<dbReference type="KEGG" id="sof:NCTC11214_05476"/>
<sequence>MRLHAGFWLATLGLGAYWALAVLSRDTTVALLLAGAALSLMFTAAPRRKWVLLATLGGIAMDAVWCYTGVLKFSGHGSVPLWMMALWLTFSCWWCWLLSLVRSASWPVAVFGAVFGPLSALISWKLTAITPLMAPELMLLVLAIGWAIYLPAVSWPQMRQSTAR</sequence>
<dbReference type="RefSeq" id="WP_004965495.1">
    <property type="nucleotide sequence ID" value="NZ_JAQMZQ010000001.1"/>
</dbReference>
<dbReference type="EMBL" id="LR134117">
    <property type="protein sequence ID" value="VDZ65445.1"/>
    <property type="molecule type" value="Genomic_DNA"/>
</dbReference>
<evidence type="ECO:0000256" key="1">
    <source>
        <dbReference type="SAM" id="Phobius"/>
    </source>
</evidence>
<name>A0A447L2A9_SEROD</name>
<evidence type="ECO:0000313" key="2">
    <source>
        <dbReference type="EMBL" id="VDZ65445.1"/>
    </source>
</evidence>
<feature type="transmembrane region" description="Helical" evidence="1">
    <location>
        <begin position="7"/>
        <end position="23"/>
    </location>
</feature>
<proteinExistence type="predicted"/>
<feature type="transmembrane region" description="Helical" evidence="1">
    <location>
        <begin position="50"/>
        <end position="70"/>
    </location>
</feature>
<accession>A0A447L2A9</accession>
<gene>
    <name evidence="2" type="ORF">NCTC11214_05476</name>
</gene>
<feature type="transmembrane region" description="Helical" evidence="1">
    <location>
        <begin position="132"/>
        <end position="155"/>
    </location>
</feature>
<organism evidence="2 3">
    <name type="scientific">Serratia odorifera</name>
    <dbReference type="NCBI Taxonomy" id="618"/>
    <lineage>
        <taxon>Bacteria</taxon>
        <taxon>Pseudomonadati</taxon>
        <taxon>Pseudomonadota</taxon>
        <taxon>Gammaproteobacteria</taxon>
        <taxon>Enterobacterales</taxon>
        <taxon>Yersiniaceae</taxon>
        <taxon>Serratia</taxon>
    </lineage>
</organism>
<keyword evidence="1" id="KW-0812">Transmembrane</keyword>
<keyword evidence="1" id="KW-0472">Membrane</keyword>
<dbReference type="AlphaFoldDB" id="A0A447L2A9"/>
<feature type="transmembrane region" description="Helical" evidence="1">
    <location>
        <begin position="82"/>
        <end position="101"/>
    </location>
</feature>
<reference evidence="2 3" key="1">
    <citation type="submission" date="2018-12" db="EMBL/GenBank/DDBJ databases">
        <authorList>
            <consortium name="Pathogen Informatics"/>
        </authorList>
    </citation>
    <scope>NUCLEOTIDE SEQUENCE [LARGE SCALE GENOMIC DNA]</scope>
    <source>
        <strain evidence="2 3">NCTC11214</strain>
    </source>
</reference>
<protein>
    <submittedName>
        <fullName evidence="2">Protein of uncharacterized function (DUF2878)</fullName>
    </submittedName>
</protein>
<dbReference type="Proteomes" id="UP000281391">
    <property type="component" value="Chromosome"/>
</dbReference>
<dbReference type="Pfam" id="PF11086">
    <property type="entry name" value="DUF2878"/>
    <property type="match status" value="1"/>
</dbReference>
<feature type="transmembrane region" description="Helical" evidence="1">
    <location>
        <begin position="29"/>
        <end position="45"/>
    </location>
</feature>
<dbReference type="InterPro" id="IPR021306">
    <property type="entry name" value="DUF2878"/>
</dbReference>
<keyword evidence="1" id="KW-1133">Transmembrane helix</keyword>
<evidence type="ECO:0000313" key="3">
    <source>
        <dbReference type="Proteomes" id="UP000281391"/>
    </source>
</evidence>